<evidence type="ECO:0000313" key="2">
    <source>
        <dbReference type="Proteomes" id="UP001293254"/>
    </source>
</evidence>
<dbReference type="EMBL" id="JACGWO010000009">
    <property type="protein sequence ID" value="KAK4419992.1"/>
    <property type="molecule type" value="Genomic_DNA"/>
</dbReference>
<dbReference type="Proteomes" id="UP001293254">
    <property type="component" value="Unassembled WGS sequence"/>
</dbReference>
<proteinExistence type="predicted"/>
<comment type="caution">
    <text evidence="1">The sequence shown here is derived from an EMBL/GenBank/DDBJ whole genome shotgun (WGS) entry which is preliminary data.</text>
</comment>
<name>A0AAE1XXY7_9LAMI</name>
<evidence type="ECO:0000313" key="1">
    <source>
        <dbReference type="EMBL" id="KAK4419992.1"/>
    </source>
</evidence>
<dbReference type="AlphaFoldDB" id="A0AAE1XXY7"/>
<sequence>MSRRQHLGLKALERFPSLYLGFRRDLMYDASTTKKALNTCHHCLESDAFLYGLTYITFLLLRQESRHGPPFDAFLHEVYVANFRRRHRMEGINDVYLRHQNNNSFVPRIASKVI</sequence>
<organism evidence="1 2">
    <name type="scientific">Sesamum alatum</name>
    <dbReference type="NCBI Taxonomy" id="300844"/>
    <lineage>
        <taxon>Eukaryota</taxon>
        <taxon>Viridiplantae</taxon>
        <taxon>Streptophyta</taxon>
        <taxon>Embryophyta</taxon>
        <taxon>Tracheophyta</taxon>
        <taxon>Spermatophyta</taxon>
        <taxon>Magnoliopsida</taxon>
        <taxon>eudicotyledons</taxon>
        <taxon>Gunneridae</taxon>
        <taxon>Pentapetalae</taxon>
        <taxon>asterids</taxon>
        <taxon>lamiids</taxon>
        <taxon>Lamiales</taxon>
        <taxon>Pedaliaceae</taxon>
        <taxon>Sesamum</taxon>
    </lineage>
</organism>
<accession>A0AAE1XXY7</accession>
<gene>
    <name evidence="1" type="ORF">Salat_2412100</name>
</gene>
<reference evidence="1" key="2">
    <citation type="journal article" date="2024" name="Plant">
        <title>Genomic evolution and insights into agronomic trait innovations of Sesamum species.</title>
        <authorList>
            <person name="Miao H."/>
            <person name="Wang L."/>
            <person name="Qu L."/>
            <person name="Liu H."/>
            <person name="Sun Y."/>
            <person name="Le M."/>
            <person name="Wang Q."/>
            <person name="Wei S."/>
            <person name="Zheng Y."/>
            <person name="Lin W."/>
            <person name="Duan Y."/>
            <person name="Cao H."/>
            <person name="Xiong S."/>
            <person name="Wang X."/>
            <person name="Wei L."/>
            <person name="Li C."/>
            <person name="Ma Q."/>
            <person name="Ju M."/>
            <person name="Zhao R."/>
            <person name="Li G."/>
            <person name="Mu C."/>
            <person name="Tian Q."/>
            <person name="Mei H."/>
            <person name="Zhang T."/>
            <person name="Gao T."/>
            <person name="Zhang H."/>
        </authorList>
    </citation>
    <scope>NUCLEOTIDE SEQUENCE</scope>
    <source>
        <strain evidence="1">3651</strain>
    </source>
</reference>
<keyword evidence="2" id="KW-1185">Reference proteome</keyword>
<reference evidence="1" key="1">
    <citation type="submission" date="2020-06" db="EMBL/GenBank/DDBJ databases">
        <authorList>
            <person name="Li T."/>
            <person name="Hu X."/>
            <person name="Zhang T."/>
            <person name="Song X."/>
            <person name="Zhang H."/>
            <person name="Dai N."/>
            <person name="Sheng W."/>
            <person name="Hou X."/>
            <person name="Wei L."/>
        </authorList>
    </citation>
    <scope>NUCLEOTIDE SEQUENCE</scope>
    <source>
        <strain evidence="1">3651</strain>
        <tissue evidence="1">Leaf</tissue>
    </source>
</reference>
<protein>
    <submittedName>
        <fullName evidence="1">Uncharacterized protein</fullName>
    </submittedName>
</protein>